<evidence type="ECO:0000313" key="10">
    <source>
        <dbReference type="Proteomes" id="UP001648503"/>
    </source>
</evidence>
<keyword evidence="5" id="KW-0653">Protein transport</keyword>
<evidence type="ECO:0000313" key="9">
    <source>
        <dbReference type="EMBL" id="KAH6586089.1"/>
    </source>
</evidence>
<feature type="compositionally biased region" description="Basic and acidic residues" evidence="8">
    <location>
        <begin position="1020"/>
        <end position="1030"/>
    </location>
</feature>
<feature type="compositionally biased region" description="Low complexity" evidence="8">
    <location>
        <begin position="875"/>
        <end position="891"/>
    </location>
</feature>
<evidence type="ECO:0000256" key="5">
    <source>
        <dbReference type="ARBA" id="ARBA00022927"/>
    </source>
</evidence>
<dbReference type="PANTHER" id="PTHR31658:SF0">
    <property type="entry name" value="CONSERVED OLIGOMERIC GOLGI COMPLEX SUBUNIT 1"/>
    <property type="match status" value="1"/>
</dbReference>
<evidence type="ECO:0000256" key="1">
    <source>
        <dbReference type="ARBA" id="ARBA00004395"/>
    </source>
</evidence>
<comment type="caution">
    <text evidence="9">The sequence shown here is derived from an EMBL/GenBank/DDBJ whole genome shotgun (WGS) entry which is preliminary data.</text>
</comment>
<reference evidence="9 10" key="1">
    <citation type="submission" date="2021-02" db="EMBL/GenBank/DDBJ databases">
        <title>Variation within the Batrachochytrium salamandrivorans European outbreak.</title>
        <authorList>
            <person name="Kelly M."/>
            <person name="Pasmans F."/>
            <person name="Shea T.P."/>
            <person name="Munoz J.F."/>
            <person name="Carranza S."/>
            <person name="Cuomo C.A."/>
            <person name="Martel A."/>
        </authorList>
    </citation>
    <scope>NUCLEOTIDE SEQUENCE [LARGE SCALE GENOMIC DNA]</scope>
    <source>
        <strain evidence="9 10">AMFP18/2</strain>
    </source>
</reference>
<evidence type="ECO:0000256" key="2">
    <source>
        <dbReference type="ARBA" id="ARBA00006653"/>
    </source>
</evidence>
<sequence>MAEEDADGLFRRHSVGELKLMLGKIKQVHDLGALLMDAERKKHELRIMVGERYRDVIGAADAILLMREASKKMGDLFEATDSLCDVSALKKSSHSRAAGSDHSADDERKRLLFSVAAQIRLLVITPEQIWTTLEEHQYLAAARLYLISRLGFSGLQTGRQALLFKIPSSFPVVQRQWDAISPFKVQIIEKSTSRLRNISLNDQQISEILGAIAMLDNISPKETLKVFLAQRAISIEHVFSSKTTPASSDTICKQIIECIDIIHRTLVSIEKLFIASPTTLKGDQDLQVAGSSLIELFLKRLQKASSREDSTAKSLSQTPLAFHEDSLCLVSDLYSEKTNMHILFRHLPESIQRFFPVMNLDSNTVNLCNESVQSSTQQWLHTITRMIQTEGSSVLSSISSGVSLVAIRSRTLEYIHVIQTQTSFAFETSSALVPPPTSTGLHDTSWEKLVRRVLPMPSFSLWTDMYRQLFMDRSISLINTAFELITNQPQTLLREALTKLNKSPHADRDVASFVWNTGVSEIHERNISYSNIKAVCRMQTPSIKELGEEFESAVMLVRLDVLPLIEMQTAYSSYPLSGRDSSALSIGVSAKAGMDSLDMQKDTKALSLTFRDSFFTAIKAYRDGMLDQLNEISSRIREEEMTEHVFGIDHSLFIGRTARIISLKVGKLISDYESRPMYRQGLGSGGSGGSLPSAAQQFLNHRTSHLLSSKRMFPQQELLMEVYNQAHGIWISYVARRLEVTLRFQLENHDWKHGEQFQIVWESVAIQAQGETGNTMESKISLPVHVSSFVLNLLLDVCAELNRIGSYTLEKPCLKQLLLEISSRIIGVYSTFVNSDIHGKTISEKGAFQLLFDFLLLVKVMEGSWQQDTVVGGASSPTSTLKQSSLQSSHSGLENPEQKASAVTAAIKLKIDPIDLAIVEGQIVSNVERFYSRAWVILGSLLLLNPRPYGTKRSPSLQEHHNLISIAPTCSRFTLLPMAGAVHARTTVSKFRPSAATHDPMQGYIASSKSRSSSSLTDVSKTDGTPKDTSKPAMDTASAHALSKRRTRPKVILCLSKTTHGSSSNDRLPSLASAMDSQAGSSTGGGAGSSGGRVMGLVNAVAGNISLSSSQQQKATELLMNASSFISGVWGTSSPSANISVGSGGDSAGTLKRQVNK</sequence>
<comment type="subcellular location">
    <subcellularLocation>
        <location evidence="1">Golgi apparatus membrane</location>
        <topology evidence="1">Peripheral membrane protein</topology>
    </subcellularLocation>
</comment>
<gene>
    <name evidence="9" type="ORF">BASA50_000794</name>
</gene>
<keyword evidence="10" id="KW-1185">Reference proteome</keyword>
<keyword evidence="6" id="KW-0333">Golgi apparatus</keyword>
<dbReference type="InterPro" id="IPR033370">
    <property type="entry name" value="COG1"/>
</dbReference>
<accession>A0ABQ8EVS9</accession>
<feature type="region of interest" description="Disordered" evidence="8">
    <location>
        <begin position="871"/>
        <end position="897"/>
    </location>
</feature>
<keyword evidence="4" id="KW-0813">Transport</keyword>
<evidence type="ECO:0000256" key="7">
    <source>
        <dbReference type="ARBA" id="ARBA00023136"/>
    </source>
</evidence>
<dbReference type="Pfam" id="PF08700">
    <property type="entry name" value="VPS51_Exo84_N"/>
    <property type="match status" value="1"/>
</dbReference>
<feature type="compositionally biased region" description="Polar residues" evidence="8">
    <location>
        <begin position="1056"/>
        <end position="1067"/>
    </location>
</feature>
<proteinExistence type="inferred from homology"/>
<dbReference type="EMBL" id="JAFCIX010000576">
    <property type="protein sequence ID" value="KAH6586089.1"/>
    <property type="molecule type" value="Genomic_DNA"/>
</dbReference>
<evidence type="ECO:0000256" key="6">
    <source>
        <dbReference type="ARBA" id="ARBA00023034"/>
    </source>
</evidence>
<comment type="similarity">
    <text evidence="2">Belongs to the COG1 family.</text>
</comment>
<organism evidence="9 10">
    <name type="scientific">Batrachochytrium salamandrivorans</name>
    <dbReference type="NCBI Taxonomy" id="1357716"/>
    <lineage>
        <taxon>Eukaryota</taxon>
        <taxon>Fungi</taxon>
        <taxon>Fungi incertae sedis</taxon>
        <taxon>Chytridiomycota</taxon>
        <taxon>Chytridiomycota incertae sedis</taxon>
        <taxon>Chytridiomycetes</taxon>
        <taxon>Rhizophydiales</taxon>
        <taxon>Rhizophydiales incertae sedis</taxon>
        <taxon>Batrachochytrium</taxon>
    </lineage>
</organism>
<evidence type="ECO:0000256" key="3">
    <source>
        <dbReference type="ARBA" id="ARBA00020978"/>
    </source>
</evidence>
<feature type="region of interest" description="Disordered" evidence="8">
    <location>
        <begin position="1138"/>
        <end position="1157"/>
    </location>
</feature>
<evidence type="ECO:0000256" key="8">
    <source>
        <dbReference type="SAM" id="MobiDB-lite"/>
    </source>
</evidence>
<keyword evidence="7" id="KW-0472">Membrane</keyword>
<name>A0ABQ8EVS9_9FUNG</name>
<dbReference type="PANTHER" id="PTHR31658">
    <property type="entry name" value="CONSERVED OLIGOMERIC GOLGI COMPLEX SUBUNIT 1"/>
    <property type="match status" value="1"/>
</dbReference>
<protein>
    <recommendedName>
        <fullName evidence="3">Conserved oligomeric Golgi complex subunit 1</fullName>
    </recommendedName>
</protein>
<feature type="region of interest" description="Disordered" evidence="8">
    <location>
        <begin position="993"/>
        <end position="1090"/>
    </location>
</feature>
<evidence type="ECO:0000256" key="4">
    <source>
        <dbReference type="ARBA" id="ARBA00022448"/>
    </source>
</evidence>
<dbReference type="Proteomes" id="UP001648503">
    <property type="component" value="Unassembled WGS sequence"/>
</dbReference>